<accession>A0A183CTP7</accession>
<reference evidence="3" key="3">
    <citation type="submission" date="2016-06" db="UniProtKB">
        <authorList>
            <consortium name="WormBaseParasite"/>
        </authorList>
    </citation>
    <scope>IDENTIFICATION</scope>
</reference>
<evidence type="ECO:0000313" key="2">
    <source>
        <dbReference type="Proteomes" id="UP000050741"/>
    </source>
</evidence>
<dbReference type="AlphaFoldDB" id="A0A183CTP7"/>
<protein>
    <submittedName>
        <fullName evidence="3">Ecdysone-induced protein 74EF</fullName>
    </submittedName>
</protein>
<organism evidence="2 3">
    <name type="scientific">Globodera pallida</name>
    <name type="common">Potato cyst nematode worm</name>
    <name type="synonym">Heterodera pallida</name>
    <dbReference type="NCBI Taxonomy" id="36090"/>
    <lineage>
        <taxon>Eukaryota</taxon>
        <taxon>Metazoa</taxon>
        <taxon>Ecdysozoa</taxon>
        <taxon>Nematoda</taxon>
        <taxon>Chromadorea</taxon>
        <taxon>Rhabditida</taxon>
        <taxon>Tylenchina</taxon>
        <taxon>Tylenchomorpha</taxon>
        <taxon>Tylenchoidea</taxon>
        <taxon>Heteroderidae</taxon>
        <taxon>Heteroderinae</taxon>
        <taxon>Globodera</taxon>
    </lineage>
</organism>
<dbReference type="WBParaSite" id="GPLIN_001625500">
    <property type="protein sequence ID" value="GPLIN_001625500"/>
    <property type="gene ID" value="GPLIN_001625500"/>
</dbReference>
<evidence type="ECO:0000313" key="3">
    <source>
        <dbReference type="WBParaSite" id="GPLIN_001625500"/>
    </source>
</evidence>
<reference evidence="2" key="1">
    <citation type="submission" date="2013-12" db="EMBL/GenBank/DDBJ databases">
        <authorList>
            <person name="Aslett M."/>
        </authorList>
    </citation>
    <scope>NUCLEOTIDE SEQUENCE [LARGE SCALE GENOMIC DNA]</scope>
    <source>
        <strain evidence="2">Lindley</strain>
    </source>
</reference>
<feature type="compositionally biased region" description="Low complexity" evidence="1">
    <location>
        <begin position="60"/>
        <end position="77"/>
    </location>
</feature>
<feature type="region of interest" description="Disordered" evidence="1">
    <location>
        <begin position="45"/>
        <end position="132"/>
    </location>
</feature>
<proteinExistence type="predicted"/>
<name>A0A183CTP7_GLOPA</name>
<feature type="compositionally biased region" description="Low complexity" evidence="1">
    <location>
        <begin position="90"/>
        <end position="112"/>
    </location>
</feature>
<keyword evidence="2" id="KW-1185">Reference proteome</keyword>
<dbReference type="Proteomes" id="UP000050741">
    <property type="component" value="Unassembled WGS sequence"/>
</dbReference>
<reference evidence="2" key="2">
    <citation type="submission" date="2014-05" db="EMBL/GenBank/DDBJ databases">
        <title>The genome and life-stage specific transcriptomes of Globodera pallida elucidate key aspects of plant parasitism by a cyst nematode.</title>
        <authorList>
            <person name="Cotton J.A."/>
            <person name="Lilley C.J."/>
            <person name="Jones L.M."/>
            <person name="Kikuchi T."/>
            <person name="Reid A.J."/>
            <person name="Thorpe P."/>
            <person name="Tsai I.J."/>
            <person name="Beasley H."/>
            <person name="Blok V."/>
            <person name="Cock P.J.A."/>
            <person name="Van den Akker S.E."/>
            <person name="Holroyd N."/>
            <person name="Hunt M."/>
            <person name="Mantelin S."/>
            <person name="Naghra H."/>
            <person name="Pain A."/>
            <person name="Palomares-Rius J.E."/>
            <person name="Zarowiecki M."/>
            <person name="Berriman M."/>
            <person name="Jones J.T."/>
            <person name="Urwin P.E."/>
        </authorList>
    </citation>
    <scope>NUCLEOTIDE SEQUENCE [LARGE SCALE GENOMIC DNA]</scope>
    <source>
        <strain evidence="2">Lindley</strain>
    </source>
</reference>
<evidence type="ECO:0000256" key="1">
    <source>
        <dbReference type="SAM" id="MobiDB-lite"/>
    </source>
</evidence>
<feature type="compositionally biased region" description="Polar residues" evidence="1">
    <location>
        <begin position="120"/>
        <end position="132"/>
    </location>
</feature>
<sequence>MVSSFYEGVPNVTDASSILPPQRRLSVHSYASVKHRGNSQLLCKMPMPTPMHQHLNQQLSMSPSSYSPSTTTSSSTSGGAAGSVLHDTINNNTNQLLQHNQQNHGGQQQQQHPPLPTHSMVHTRSTFHPEQQ</sequence>